<keyword evidence="8" id="KW-0479">Metal-binding</keyword>
<sequence>MSQQELDADLSQLSNKSFITSLGDDELLELINKLSQRRQAPAPHPTDTEEDTEHDTEQDTDVDEALHAEIQEDILPTNIPPLDTDDSGVQESTLSLPLAQPPESDQSLSGSAQDPNEKIIFGDYESYFANKAHNQQIEDEKYLEWDRKRREVQGIDAQRSDIFQGCVIYVNGHTKPSIATIHKLVILHGGKFIHHLSAKGAATHVIASRLTPRKRLEFKNYKVVRPEWVTDSVDKGKRMRWQDYTVINNEYGQKQLPFNAKISEEENDNDLDDEGERRHLNDDDGPQESEPAPEDLEDVETDLKPLTQPADPITTTEEVTITIDAKHPDFLKTFFAKSRLHHLSTWKADLRAEFLAKAMKQATSKPRTQRTGTKLIMHVDFDCFFATASALKHPDIDFKNTPVCVSHGGSSASSTADIASCNYVCRKFGVRNGMWIRSAKKLCPELVCLDYDFPTYEKISKEFYEILLELQSDCILPVSIDEALLEVTSLIHDPSDLAHVENFAQSLRQKIYDRTKCTASIGISFNVLLAKLSLRRAKPDGFFYLRDNIQDFIDNCALRDLPGAGGSIEQKLINELFPRGSTRAPSVYDLRGLDKSKLEKLYGIKTAQKLYDYARGVDHTSIDIAKDPQQFMRKSVSIDINWGIRFDTIQQIDTFLFDVGKEISSKLIKINMVASQVTLKVLKRAKHAPVEPPKFLGCGECDAFSKSSRLGVGTDEYRIIGTEARALFRHIGCHPKELRGVSIQVSKLSVKKNDNQKRLPFSKIDYETYKKQKVTRESEIEKAKENTDGVLDQNTTHEEQADSTQYDIPADVDSSILSELPSSVQAKIRKQHDRDLQSVAAIPKEVDLKVFNQLPEEIQGELREELRRRNIQINPRTPSKSKKIYLQQLFTSTSQPSYVRVVSPRKSPSKRKLRSPSKSPEKINVPSSMLNPPPALPPLRPDDIDESVLAELPSSIRANVLQEWEAYEAATKTEYAKLKERIPIMQHDPVDRLILASHFTRLVEPLEFQKKRRPAEVVKLVSSWIAKTKAKGPHKDDLRLFEEYMNSIKTENYVFYLGVVKRMTDVMESESDVCDMWWDVLGKLTGA</sequence>
<evidence type="ECO:0000256" key="13">
    <source>
        <dbReference type="ARBA" id="ARBA00023242"/>
    </source>
</evidence>
<dbReference type="GO" id="GO:0017125">
    <property type="term" value="F:deoxycytidyl transferase activity"/>
    <property type="evidence" value="ECO:0007669"/>
    <property type="project" value="TreeGrafter"/>
</dbReference>
<dbReference type="GO" id="GO:0003684">
    <property type="term" value="F:damaged DNA binding"/>
    <property type="evidence" value="ECO:0007669"/>
    <property type="project" value="InterPro"/>
</dbReference>
<feature type="domain" description="BRCT" evidence="17">
    <location>
        <begin position="158"/>
        <end position="246"/>
    </location>
</feature>
<dbReference type="InterPro" id="IPR036420">
    <property type="entry name" value="BRCT_dom_sf"/>
</dbReference>
<reference evidence="19" key="1">
    <citation type="journal article" date="2014" name="Genome Announc.">
        <title>Genome sequence of the yeast Cyberlindnera fabianii (Hansenula fabianii).</title>
        <authorList>
            <person name="Freel K.C."/>
            <person name="Sarilar V."/>
            <person name="Neuveglise C."/>
            <person name="Devillers H."/>
            <person name="Friedrich A."/>
            <person name="Schacherer J."/>
        </authorList>
    </citation>
    <scope>NUCLEOTIDE SEQUENCE</scope>
    <source>
        <strain evidence="19">YJS4271</strain>
    </source>
</reference>
<accession>A0A061B8V1</accession>
<evidence type="ECO:0000256" key="7">
    <source>
        <dbReference type="ARBA" id="ARBA00022695"/>
    </source>
</evidence>
<dbReference type="Gene3D" id="3.40.50.10190">
    <property type="entry name" value="BRCT domain"/>
    <property type="match status" value="1"/>
</dbReference>
<dbReference type="Gene3D" id="6.10.250.1490">
    <property type="match status" value="1"/>
</dbReference>
<keyword evidence="5" id="KW-0237">DNA synthesis</keyword>
<keyword evidence="11" id="KW-0238">DNA-binding</keyword>
<dbReference type="AlphaFoldDB" id="A0A061B8V1"/>
<feature type="region of interest" description="Disordered" evidence="16">
    <location>
        <begin position="257"/>
        <end position="298"/>
    </location>
</feature>
<evidence type="ECO:0000256" key="14">
    <source>
        <dbReference type="ARBA" id="ARBA00058985"/>
    </source>
</evidence>
<feature type="region of interest" description="Disordered" evidence="16">
    <location>
        <begin position="33"/>
        <end position="60"/>
    </location>
</feature>
<dbReference type="CDD" id="cd01701">
    <property type="entry name" value="PolY_Rev1"/>
    <property type="match status" value="1"/>
</dbReference>
<comment type="similarity">
    <text evidence="3">Belongs to the DNA polymerase type-Y family.</text>
</comment>
<organism evidence="19">
    <name type="scientific">Cyberlindnera fabianii</name>
    <name type="common">Yeast</name>
    <name type="synonym">Hansenula fabianii</name>
    <dbReference type="NCBI Taxonomy" id="36022"/>
    <lineage>
        <taxon>Eukaryota</taxon>
        <taxon>Fungi</taxon>
        <taxon>Dikarya</taxon>
        <taxon>Ascomycota</taxon>
        <taxon>Saccharomycotina</taxon>
        <taxon>Saccharomycetes</taxon>
        <taxon>Phaffomycetales</taxon>
        <taxon>Phaffomycetaceae</taxon>
        <taxon>Cyberlindnera</taxon>
    </lineage>
</organism>
<feature type="compositionally biased region" description="Acidic residues" evidence="16">
    <location>
        <begin position="265"/>
        <end position="274"/>
    </location>
</feature>
<feature type="compositionally biased region" description="Acidic residues" evidence="16">
    <location>
        <begin position="283"/>
        <end position="298"/>
    </location>
</feature>
<keyword evidence="7" id="KW-0548">Nucleotidyltransferase</keyword>
<feature type="compositionally biased region" description="Polar residues" evidence="16">
    <location>
        <begin position="103"/>
        <end position="114"/>
    </location>
</feature>
<dbReference type="InterPro" id="IPR043128">
    <property type="entry name" value="Rev_trsase/Diguanyl_cyclase"/>
</dbReference>
<dbReference type="Gene3D" id="1.10.150.20">
    <property type="entry name" value="5' to 3' exonuclease, C-terminal subdomain"/>
    <property type="match status" value="1"/>
</dbReference>
<evidence type="ECO:0000256" key="5">
    <source>
        <dbReference type="ARBA" id="ARBA00022634"/>
    </source>
</evidence>
<dbReference type="GO" id="GO:0003887">
    <property type="term" value="F:DNA-directed DNA polymerase activity"/>
    <property type="evidence" value="ECO:0007669"/>
    <property type="project" value="InterPro"/>
</dbReference>
<feature type="region of interest" description="Disordered" evidence="16">
    <location>
        <begin position="72"/>
        <end position="115"/>
    </location>
</feature>
<dbReference type="PhylomeDB" id="A0A061B8V1"/>
<dbReference type="PANTHER" id="PTHR45990">
    <property type="entry name" value="DNA REPAIR PROTEIN REV1"/>
    <property type="match status" value="1"/>
</dbReference>
<dbReference type="InterPro" id="IPR025527">
    <property type="entry name" value="HUWE1/Rev1_UBM"/>
</dbReference>
<evidence type="ECO:0000256" key="2">
    <source>
        <dbReference type="ARBA" id="ARBA00004123"/>
    </source>
</evidence>
<dbReference type="Gene3D" id="3.40.1170.60">
    <property type="match status" value="1"/>
</dbReference>
<gene>
    <name evidence="19" type="ORF">CYFA0S_11e04082g</name>
</gene>
<dbReference type="Pfam" id="PF11799">
    <property type="entry name" value="IMS_C"/>
    <property type="match status" value="1"/>
</dbReference>
<evidence type="ECO:0000256" key="6">
    <source>
        <dbReference type="ARBA" id="ARBA00022679"/>
    </source>
</evidence>
<evidence type="ECO:0000256" key="10">
    <source>
        <dbReference type="ARBA" id="ARBA00022842"/>
    </source>
</evidence>
<proteinExistence type="inferred from homology"/>
<evidence type="ECO:0000256" key="3">
    <source>
        <dbReference type="ARBA" id="ARBA00010945"/>
    </source>
</evidence>
<protein>
    <recommendedName>
        <fullName evidence="4">DNA repair protein REV1</fullName>
    </recommendedName>
    <alternativeName>
        <fullName evidence="15">Reversionless protein 1</fullName>
    </alternativeName>
</protein>
<dbReference type="InterPro" id="IPR001357">
    <property type="entry name" value="BRCT_dom"/>
</dbReference>
<dbReference type="SMART" id="SM00292">
    <property type="entry name" value="BRCT"/>
    <property type="match status" value="1"/>
</dbReference>
<evidence type="ECO:0000256" key="12">
    <source>
        <dbReference type="ARBA" id="ARBA00023204"/>
    </source>
</evidence>
<keyword evidence="9" id="KW-0227">DNA damage</keyword>
<feature type="compositionally biased region" description="Basic and acidic residues" evidence="16">
    <location>
        <begin position="777"/>
        <end position="787"/>
    </location>
</feature>
<evidence type="ECO:0000256" key="11">
    <source>
        <dbReference type="ARBA" id="ARBA00023125"/>
    </source>
</evidence>
<dbReference type="PROSITE" id="PS50172">
    <property type="entry name" value="BRCT"/>
    <property type="match status" value="1"/>
</dbReference>
<dbReference type="Gene3D" id="3.30.1490.100">
    <property type="entry name" value="DNA polymerase, Y-family, little finger domain"/>
    <property type="match status" value="1"/>
</dbReference>
<name>A0A061B8V1_CYBFA</name>
<dbReference type="SUPFAM" id="SSF100879">
    <property type="entry name" value="Lesion bypass DNA polymerase (Y-family), little finger domain"/>
    <property type="match status" value="1"/>
</dbReference>
<dbReference type="SUPFAM" id="SSF52113">
    <property type="entry name" value="BRCT domain"/>
    <property type="match status" value="1"/>
</dbReference>
<evidence type="ECO:0000313" key="19">
    <source>
        <dbReference type="EMBL" id="CDR43325.1"/>
    </source>
</evidence>
<comment type="cofactor">
    <cofactor evidence="1">
        <name>Mg(2+)</name>
        <dbReference type="ChEBI" id="CHEBI:18420"/>
    </cofactor>
</comment>
<evidence type="ECO:0000259" key="18">
    <source>
        <dbReference type="PROSITE" id="PS50173"/>
    </source>
</evidence>
<evidence type="ECO:0000256" key="8">
    <source>
        <dbReference type="ARBA" id="ARBA00022723"/>
    </source>
</evidence>
<dbReference type="InterPro" id="IPR053848">
    <property type="entry name" value="IMS_HHH_1"/>
</dbReference>
<comment type="function">
    <text evidence="14">Deoxycytidyl transferase involved in DNA repair. Transfers a dCMP residue from dCTP to the 3'-end of a DNA primer in a template-dependent reaction. May assist in the first step in the bypass of abasic lesions by the insertion of a nucleotide opposite the lesion. Required for normal induction of mutations by physical and chemical agents. Involved in mitochondrial DNA mutagenesis.</text>
</comment>
<keyword evidence="13" id="KW-0539">Nucleus</keyword>
<evidence type="ECO:0000256" key="1">
    <source>
        <dbReference type="ARBA" id="ARBA00001946"/>
    </source>
</evidence>
<dbReference type="VEuPathDB" id="FungiDB:BON22_2985"/>
<dbReference type="GO" id="GO:0042276">
    <property type="term" value="P:error-prone translesion synthesis"/>
    <property type="evidence" value="ECO:0007669"/>
    <property type="project" value="TreeGrafter"/>
</dbReference>
<keyword evidence="6" id="KW-0808">Transferase</keyword>
<feature type="domain" description="UmuC" evidence="18">
    <location>
        <begin position="376"/>
        <end position="565"/>
    </location>
</feature>
<dbReference type="Pfam" id="PF21999">
    <property type="entry name" value="IMS_HHH_1"/>
    <property type="match status" value="1"/>
</dbReference>
<feature type="compositionally biased region" description="Acidic residues" evidence="16">
    <location>
        <begin position="48"/>
        <end position="60"/>
    </location>
</feature>
<dbReference type="PANTHER" id="PTHR45990:SF1">
    <property type="entry name" value="DNA REPAIR PROTEIN REV1"/>
    <property type="match status" value="1"/>
</dbReference>
<evidence type="ECO:0000256" key="4">
    <source>
        <dbReference type="ARBA" id="ARBA00020399"/>
    </source>
</evidence>
<evidence type="ECO:0000256" key="16">
    <source>
        <dbReference type="SAM" id="MobiDB-lite"/>
    </source>
</evidence>
<keyword evidence="10" id="KW-0460">Magnesium</keyword>
<feature type="region of interest" description="Disordered" evidence="16">
    <location>
        <begin position="777"/>
        <end position="808"/>
    </location>
</feature>
<dbReference type="InterPro" id="IPR017961">
    <property type="entry name" value="DNA_pol_Y-fam_little_finger"/>
</dbReference>
<dbReference type="SUPFAM" id="SSF56672">
    <property type="entry name" value="DNA/RNA polymerases"/>
    <property type="match status" value="1"/>
</dbReference>
<dbReference type="GO" id="GO:0070987">
    <property type="term" value="P:error-free translesion synthesis"/>
    <property type="evidence" value="ECO:0007669"/>
    <property type="project" value="TreeGrafter"/>
</dbReference>
<dbReference type="Gene3D" id="3.30.70.270">
    <property type="match status" value="1"/>
</dbReference>
<dbReference type="InterPro" id="IPR036775">
    <property type="entry name" value="DNA_pol_Y-fam_lit_finger_sf"/>
</dbReference>
<evidence type="ECO:0000256" key="9">
    <source>
        <dbReference type="ARBA" id="ARBA00022763"/>
    </source>
</evidence>
<dbReference type="EMBL" id="LK052896">
    <property type="protein sequence ID" value="CDR43325.1"/>
    <property type="molecule type" value="Genomic_DNA"/>
</dbReference>
<dbReference type="GO" id="GO:0046872">
    <property type="term" value="F:metal ion binding"/>
    <property type="evidence" value="ECO:0007669"/>
    <property type="project" value="UniProtKB-KW"/>
</dbReference>
<dbReference type="FunFam" id="3.40.50.10190:FF:000011">
    <property type="entry name" value="DNA repair protein REV1"/>
    <property type="match status" value="1"/>
</dbReference>
<dbReference type="CDD" id="cd17719">
    <property type="entry name" value="BRCT_Rev1"/>
    <property type="match status" value="1"/>
</dbReference>
<dbReference type="InterPro" id="IPR043502">
    <property type="entry name" value="DNA/RNA_pol_sf"/>
</dbReference>
<dbReference type="Pfam" id="PF16589">
    <property type="entry name" value="BRCT_2"/>
    <property type="match status" value="1"/>
</dbReference>
<dbReference type="Gene3D" id="6.10.250.1630">
    <property type="match status" value="2"/>
</dbReference>
<dbReference type="Pfam" id="PF14377">
    <property type="entry name" value="UBM"/>
    <property type="match status" value="3"/>
</dbReference>
<dbReference type="GO" id="GO:0005634">
    <property type="term" value="C:nucleus"/>
    <property type="evidence" value="ECO:0007669"/>
    <property type="project" value="UniProtKB-SubCell"/>
</dbReference>
<evidence type="ECO:0000256" key="15">
    <source>
        <dbReference type="ARBA" id="ARBA00081902"/>
    </source>
</evidence>
<evidence type="ECO:0000259" key="17">
    <source>
        <dbReference type="PROSITE" id="PS50172"/>
    </source>
</evidence>
<dbReference type="PROSITE" id="PS50173">
    <property type="entry name" value="UMUC"/>
    <property type="match status" value="1"/>
</dbReference>
<dbReference type="OrthoDB" id="427711at2759"/>
<dbReference type="FunFam" id="3.30.1490.100:FF:000001">
    <property type="entry name" value="DNA repair protein REV1"/>
    <property type="match status" value="1"/>
</dbReference>
<feature type="region of interest" description="Disordered" evidence="16">
    <location>
        <begin position="897"/>
        <end position="941"/>
    </location>
</feature>
<dbReference type="GO" id="GO:0006281">
    <property type="term" value="P:DNA repair"/>
    <property type="evidence" value="ECO:0007669"/>
    <property type="project" value="UniProtKB-KW"/>
</dbReference>
<dbReference type="InterPro" id="IPR001126">
    <property type="entry name" value="UmuC"/>
</dbReference>
<comment type="subcellular location">
    <subcellularLocation>
        <location evidence="2">Nucleus</location>
    </subcellularLocation>
</comment>
<keyword evidence="12" id="KW-0234">DNA repair</keyword>
<dbReference type="Pfam" id="PF00817">
    <property type="entry name" value="IMS"/>
    <property type="match status" value="1"/>
</dbReference>